<reference evidence="1" key="1">
    <citation type="submission" date="2023-03" db="EMBL/GenBank/DDBJ databases">
        <title>Lomoglobus Profundus gen. nov., sp. nov., a novel member of the phylum Verrucomicrobia, isolated from deep-marine sediment of South China Sea.</title>
        <authorList>
            <person name="Ahmad T."/>
            <person name="Ishaq S.E."/>
            <person name="Wang F."/>
        </authorList>
    </citation>
    <scope>NUCLEOTIDE SEQUENCE</scope>
    <source>
        <strain evidence="1">LMO-M01</strain>
    </source>
</reference>
<evidence type="ECO:0000313" key="1">
    <source>
        <dbReference type="EMBL" id="WED64231.1"/>
    </source>
</evidence>
<protein>
    <submittedName>
        <fullName evidence="1">Uncharacterized protein</fullName>
    </submittedName>
</protein>
<dbReference type="RefSeq" id="WP_330931105.1">
    <property type="nucleotide sequence ID" value="NZ_CP119075.1"/>
</dbReference>
<dbReference type="AlphaFoldDB" id="A0AAE9ZTZ0"/>
<accession>A0AAE9ZTZ0</accession>
<proteinExistence type="predicted"/>
<dbReference type="KEGG" id="slom:PXH66_17985"/>
<organism evidence="1 2">
    <name type="scientific">Synoicihabitans lomoniglobus</name>
    <dbReference type="NCBI Taxonomy" id="2909285"/>
    <lineage>
        <taxon>Bacteria</taxon>
        <taxon>Pseudomonadati</taxon>
        <taxon>Verrucomicrobiota</taxon>
        <taxon>Opitutia</taxon>
        <taxon>Opitutales</taxon>
        <taxon>Opitutaceae</taxon>
        <taxon>Synoicihabitans</taxon>
    </lineage>
</organism>
<gene>
    <name evidence="1" type="ORF">PXH66_17985</name>
</gene>
<sequence length="422" mass="45990">MNVPLKLRVVALGTIVCATGHVVPAATPPSIQQTVASRSAPDSRPYLLFLGADLAVKAEDTWWKIDGVERDWFLSHVGELPTRIPMNRPGFEFTFEQALKVSANLATLGDVVAKSDYTRLNDPGRRWLESQALAISGIDAEVNAATRKLRALNAAAEQRQAVLNNPNSDPLVVAAVLQEPAPDTAGAMRDLSTAVQGMGSEQFDPSFYARRKAETEGSGEQHDALRLRFTLSPRHDLVDPYALIYVEFAVADPAEFRAHRRVFAEPLRPMTAGETAKVDLLKGGFPPGFTFDHVRVHLFDAGREVPTNQSERRTPVTREETFQFLVLDHVSRHRTAKSDAPAELMKELLTPEGRAALNALDVVCFGRVTADGRLAGLFHDAAGTRPWPDADTGAALQDLRFKPTVVAGEAVATIVPLAVPTR</sequence>
<dbReference type="Proteomes" id="UP001218638">
    <property type="component" value="Chromosome"/>
</dbReference>
<name>A0AAE9ZTZ0_9BACT</name>
<keyword evidence="2" id="KW-1185">Reference proteome</keyword>
<evidence type="ECO:0000313" key="2">
    <source>
        <dbReference type="Proteomes" id="UP001218638"/>
    </source>
</evidence>
<dbReference type="EMBL" id="CP119075">
    <property type="protein sequence ID" value="WED64231.1"/>
    <property type="molecule type" value="Genomic_DNA"/>
</dbReference>